<gene>
    <name evidence="1" type="ORF">ACFPGP_06140</name>
</gene>
<comment type="caution">
    <text evidence="1">The sequence shown here is derived from an EMBL/GenBank/DDBJ whole genome shotgun (WGS) entry which is preliminary data.</text>
</comment>
<proteinExistence type="predicted"/>
<evidence type="ECO:0000313" key="1">
    <source>
        <dbReference type="EMBL" id="MFC5176243.1"/>
    </source>
</evidence>
<dbReference type="SUPFAM" id="SSF46785">
    <property type="entry name" value="Winged helix' DNA-binding domain"/>
    <property type="match status" value="1"/>
</dbReference>
<dbReference type="RefSeq" id="WP_378588324.1">
    <property type="nucleotide sequence ID" value="NZ_JBHSKD010000007.1"/>
</dbReference>
<organism evidence="1 2">
    <name type="scientific">Nocardioides taihuensis</name>
    <dbReference type="NCBI Taxonomy" id="1835606"/>
    <lineage>
        <taxon>Bacteria</taxon>
        <taxon>Bacillati</taxon>
        <taxon>Actinomycetota</taxon>
        <taxon>Actinomycetes</taxon>
        <taxon>Propionibacteriales</taxon>
        <taxon>Nocardioidaceae</taxon>
        <taxon>Nocardioides</taxon>
    </lineage>
</organism>
<dbReference type="InterPro" id="IPR036388">
    <property type="entry name" value="WH-like_DNA-bd_sf"/>
</dbReference>
<sequence>MSDVPLVRLLSMAVTVALEELHTELSDRGHGVLRPAHGYALNAVLNGRNTVSEMAPLLGMTKQGAAKLVQMLIDEGYLAIDDASGEDARRKPLLLTEKGRQAVQASVEIQDRIEREWAELVGPRRMSTTRTALERAVTNAADGGYPPVRPGW</sequence>
<reference evidence="2" key="1">
    <citation type="journal article" date="2019" name="Int. J. Syst. Evol. Microbiol.">
        <title>The Global Catalogue of Microorganisms (GCM) 10K type strain sequencing project: providing services to taxonomists for standard genome sequencing and annotation.</title>
        <authorList>
            <consortium name="The Broad Institute Genomics Platform"/>
            <consortium name="The Broad Institute Genome Sequencing Center for Infectious Disease"/>
            <person name="Wu L."/>
            <person name="Ma J."/>
        </authorList>
    </citation>
    <scope>NUCLEOTIDE SEQUENCE [LARGE SCALE GENOMIC DNA]</scope>
    <source>
        <strain evidence="2">DFY41</strain>
    </source>
</reference>
<keyword evidence="2" id="KW-1185">Reference proteome</keyword>
<dbReference type="Proteomes" id="UP001596087">
    <property type="component" value="Unassembled WGS sequence"/>
</dbReference>
<protein>
    <submittedName>
        <fullName evidence="1">MarR family winged helix-turn-helix transcriptional regulator</fullName>
    </submittedName>
</protein>
<accession>A0ABW0BGZ7</accession>
<name>A0ABW0BGZ7_9ACTN</name>
<evidence type="ECO:0000313" key="2">
    <source>
        <dbReference type="Proteomes" id="UP001596087"/>
    </source>
</evidence>
<dbReference type="EMBL" id="JBHSKD010000007">
    <property type="protein sequence ID" value="MFC5176243.1"/>
    <property type="molecule type" value="Genomic_DNA"/>
</dbReference>
<dbReference type="InterPro" id="IPR036390">
    <property type="entry name" value="WH_DNA-bd_sf"/>
</dbReference>
<dbReference type="Gene3D" id="1.10.10.10">
    <property type="entry name" value="Winged helix-like DNA-binding domain superfamily/Winged helix DNA-binding domain"/>
    <property type="match status" value="1"/>
</dbReference>